<reference evidence="3" key="2">
    <citation type="submission" date="2009-11" db="EMBL/GenBank/DDBJ databases">
        <title>The Genome Sequence of Allomyces macrogynus strain ATCC 38327.</title>
        <authorList>
            <consortium name="The Broad Institute Genome Sequencing Platform"/>
            <person name="Russ C."/>
            <person name="Cuomo C."/>
            <person name="Shea T."/>
            <person name="Young S.K."/>
            <person name="Zeng Q."/>
            <person name="Koehrsen M."/>
            <person name="Haas B."/>
            <person name="Borodovsky M."/>
            <person name="Guigo R."/>
            <person name="Alvarado L."/>
            <person name="Berlin A."/>
            <person name="Borenstein D."/>
            <person name="Chen Z."/>
            <person name="Engels R."/>
            <person name="Freedman E."/>
            <person name="Gellesch M."/>
            <person name="Goldberg J."/>
            <person name="Griggs A."/>
            <person name="Gujja S."/>
            <person name="Heiman D."/>
            <person name="Hepburn T."/>
            <person name="Howarth C."/>
            <person name="Jen D."/>
            <person name="Larson L."/>
            <person name="Lewis B."/>
            <person name="Mehta T."/>
            <person name="Park D."/>
            <person name="Pearson M."/>
            <person name="Roberts A."/>
            <person name="Saif S."/>
            <person name="Shenoy N."/>
            <person name="Sisk P."/>
            <person name="Stolte C."/>
            <person name="Sykes S."/>
            <person name="Walk T."/>
            <person name="White J."/>
            <person name="Yandava C."/>
            <person name="Burger G."/>
            <person name="Gray M.W."/>
            <person name="Holland P.W.H."/>
            <person name="King N."/>
            <person name="Lang F.B.F."/>
            <person name="Roger A.J."/>
            <person name="Ruiz-Trillo I."/>
            <person name="Lander E."/>
            <person name="Nusbaum C."/>
        </authorList>
    </citation>
    <scope>NUCLEOTIDE SEQUENCE [LARGE SCALE GENOMIC DNA]</scope>
    <source>
        <strain evidence="3">ATCC 38327</strain>
    </source>
</reference>
<name>A0A0L0SEW1_ALLM3</name>
<organism evidence="2 3">
    <name type="scientific">Allomyces macrogynus (strain ATCC 38327)</name>
    <name type="common">Allomyces javanicus var. macrogynus</name>
    <dbReference type="NCBI Taxonomy" id="578462"/>
    <lineage>
        <taxon>Eukaryota</taxon>
        <taxon>Fungi</taxon>
        <taxon>Fungi incertae sedis</taxon>
        <taxon>Blastocladiomycota</taxon>
        <taxon>Blastocladiomycetes</taxon>
        <taxon>Blastocladiales</taxon>
        <taxon>Blastocladiaceae</taxon>
        <taxon>Allomyces</taxon>
    </lineage>
</organism>
<proteinExistence type="predicted"/>
<sequence>MFLDGIVAQWATIDGALFLQIDFRRAKLMALARASPHLYAPIIAVLRETCHVAGPWLLLANDPLDDEHHDTECPRVFTVFHCEDDPPAIARPALGHFRSAEMLQRLRLPEPEDWDDSDDSDDLGDLGDSDHPHNSDNSDNLDLDDLHDVNDADDVKDTGDLGDGVANFDEPPKGREEAKKSDEIEGHCWRMLAGIGVVIRGHASFSMPCMDVLALPMKRPWT</sequence>
<feature type="compositionally biased region" description="Basic and acidic residues" evidence="1">
    <location>
        <begin position="144"/>
        <end position="159"/>
    </location>
</feature>
<dbReference type="Proteomes" id="UP000054350">
    <property type="component" value="Unassembled WGS sequence"/>
</dbReference>
<feature type="region of interest" description="Disordered" evidence="1">
    <location>
        <begin position="110"/>
        <end position="181"/>
    </location>
</feature>
<dbReference type="AlphaFoldDB" id="A0A0L0SEW1"/>
<reference evidence="2 3" key="1">
    <citation type="submission" date="2009-11" db="EMBL/GenBank/DDBJ databases">
        <title>Annotation of Allomyces macrogynus ATCC 38327.</title>
        <authorList>
            <consortium name="The Broad Institute Genome Sequencing Platform"/>
            <person name="Russ C."/>
            <person name="Cuomo C."/>
            <person name="Burger G."/>
            <person name="Gray M.W."/>
            <person name="Holland P.W.H."/>
            <person name="King N."/>
            <person name="Lang F.B.F."/>
            <person name="Roger A.J."/>
            <person name="Ruiz-Trillo I."/>
            <person name="Young S.K."/>
            <person name="Zeng Q."/>
            <person name="Gargeya S."/>
            <person name="Fitzgerald M."/>
            <person name="Haas B."/>
            <person name="Abouelleil A."/>
            <person name="Alvarado L."/>
            <person name="Arachchi H.M."/>
            <person name="Berlin A."/>
            <person name="Chapman S.B."/>
            <person name="Gearin G."/>
            <person name="Goldberg J."/>
            <person name="Griggs A."/>
            <person name="Gujja S."/>
            <person name="Hansen M."/>
            <person name="Heiman D."/>
            <person name="Howarth C."/>
            <person name="Larimer J."/>
            <person name="Lui A."/>
            <person name="MacDonald P.J.P."/>
            <person name="McCowen C."/>
            <person name="Montmayeur A."/>
            <person name="Murphy C."/>
            <person name="Neiman D."/>
            <person name="Pearson M."/>
            <person name="Priest M."/>
            <person name="Roberts A."/>
            <person name="Saif S."/>
            <person name="Shea T."/>
            <person name="Sisk P."/>
            <person name="Stolte C."/>
            <person name="Sykes S."/>
            <person name="Wortman J."/>
            <person name="Nusbaum C."/>
            <person name="Birren B."/>
        </authorList>
    </citation>
    <scope>NUCLEOTIDE SEQUENCE [LARGE SCALE GENOMIC DNA]</scope>
    <source>
        <strain evidence="2 3">ATCC 38327</strain>
    </source>
</reference>
<evidence type="ECO:0000313" key="3">
    <source>
        <dbReference type="Proteomes" id="UP000054350"/>
    </source>
</evidence>
<evidence type="ECO:0000313" key="2">
    <source>
        <dbReference type="EMBL" id="KNE61036.1"/>
    </source>
</evidence>
<feature type="compositionally biased region" description="Acidic residues" evidence="1">
    <location>
        <begin position="111"/>
        <end position="127"/>
    </location>
</feature>
<accession>A0A0L0SEW1</accession>
<dbReference type="VEuPathDB" id="FungiDB:AMAG_06792"/>
<dbReference type="EMBL" id="GG745337">
    <property type="protein sequence ID" value="KNE61036.1"/>
    <property type="molecule type" value="Genomic_DNA"/>
</dbReference>
<feature type="compositionally biased region" description="Basic and acidic residues" evidence="1">
    <location>
        <begin position="170"/>
        <end position="181"/>
    </location>
</feature>
<protein>
    <submittedName>
        <fullName evidence="2">Uncharacterized protein</fullName>
    </submittedName>
</protein>
<gene>
    <name evidence="2" type="ORF">AMAG_06792</name>
</gene>
<evidence type="ECO:0000256" key="1">
    <source>
        <dbReference type="SAM" id="MobiDB-lite"/>
    </source>
</evidence>
<keyword evidence="3" id="KW-1185">Reference proteome</keyword>